<dbReference type="EMBL" id="JBHRYC010000050">
    <property type="protein sequence ID" value="MFC3637856.1"/>
    <property type="molecule type" value="Genomic_DNA"/>
</dbReference>
<evidence type="ECO:0000313" key="2">
    <source>
        <dbReference type="Proteomes" id="UP001595704"/>
    </source>
</evidence>
<protein>
    <submittedName>
        <fullName evidence="1">Helix-turn-helix transcriptional regulator</fullName>
    </submittedName>
</protein>
<keyword evidence="2" id="KW-1185">Reference proteome</keyword>
<evidence type="ECO:0000313" key="1">
    <source>
        <dbReference type="EMBL" id="MFC3637856.1"/>
    </source>
</evidence>
<accession>A0ABV7UH82</accession>
<proteinExistence type="predicted"/>
<dbReference type="InterPro" id="IPR010260">
    <property type="entry name" value="AlpA"/>
</dbReference>
<dbReference type="RefSeq" id="WP_244642695.1">
    <property type="nucleotide sequence ID" value="NZ_BNCG01000001.1"/>
</dbReference>
<dbReference type="Gene3D" id="1.10.238.160">
    <property type="match status" value="1"/>
</dbReference>
<dbReference type="Pfam" id="PF05930">
    <property type="entry name" value="Phage_AlpA"/>
    <property type="match status" value="1"/>
</dbReference>
<comment type="caution">
    <text evidence="1">The sequence shown here is derived from an EMBL/GenBank/DDBJ whole genome shotgun (WGS) entry which is preliminary data.</text>
</comment>
<sequence>MHHDNDNTPRLISMNDAAALTSLSRTMICRLRDQGRFPEAVPLGEKRIAFVRAEVVEWIQARIAGRRAAA</sequence>
<organism evidence="1 2">
    <name type="scientific">Camelimonas fluminis</name>
    <dbReference type="NCBI Taxonomy" id="1576911"/>
    <lineage>
        <taxon>Bacteria</taxon>
        <taxon>Pseudomonadati</taxon>
        <taxon>Pseudomonadota</taxon>
        <taxon>Alphaproteobacteria</taxon>
        <taxon>Hyphomicrobiales</taxon>
        <taxon>Chelatococcaceae</taxon>
        <taxon>Camelimonas</taxon>
    </lineage>
</organism>
<dbReference type="Proteomes" id="UP001595704">
    <property type="component" value="Unassembled WGS sequence"/>
</dbReference>
<gene>
    <name evidence="1" type="ORF">ACFONL_10785</name>
</gene>
<name>A0ABV7UH82_9HYPH</name>
<reference evidence="2" key="1">
    <citation type="journal article" date="2019" name="Int. J. Syst. Evol. Microbiol.">
        <title>The Global Catalogue of Microorganisms (GCM) 10K type strain sequencing project: providing services to taxonomists for standard genome sequencing and annotation.</title>
        <authorList>
            <consortium name="The Broad Institute Genomics Platform"/>
            <consortium name="The Broad Institute Genome Sequencing Center for Infectious Disease"/>
            <person name="Wu L."/>
            <person name="Ma J."/>
        </authorList>
    </citation>
    <scope>NUCLEOTIDE SEQUENCE [LARGE SCALE GENOMIC DNA]</scope>
    <source>
        <strain evidence="2">KCTC 42282</strain>
    </source>
</reference>